<dbReference type="eggNOG" id="ENOG503300H">
    <property type="taxonomic scope" value="Bacteria"/>
</dbReference>
<dbReference type="HOGENOM" id="CLU_1957821_0_0_5"/>
<accession>M9R8G6</accession>
<organism evidence="1 2">
    <name type="scientific">Octadecabacter antarcticus 307</name>
    <dbReference type="NCBI Taxonomy" id="391626"/>
    <lineage>
        <taxon>Bacteria</taxon>
        <taxon>Pseudomonadati</taxon>
        <taxon>Pseudomonadota</taxon>
        <taxon>Alphaproteobacteria</taxon>
        <taxon>Rhodobacterales</taxon>
        <taxon>Roseobacteraceae</taxon>
        <taxon>Octadecabacter</taxon>
    </lineage>
</organism>
<dbReference type="Proteomes" id="UP000005307">
    <property type="component" value="Chromosome"/>
</dbReference>
<name>M9R8G6_9RHOB</name>
<sequence>MLKNIALKEKARLPQLIKRQRFIQKDIDQLKDLVDRIHKLRDNFDTEISFSASRLQSDRWYELRLIDESQLLQNKLDFLTIELRDLTTEITRVSYKKQVVSNKADEVVRRSREDREARAEAALDFIHTNSRLQK</sequence>
<keyword evidence="2" id="KW-1185">Reference proteome</keyword>
<proteinExistence type="predicted"/>
<reference evidence="1 2" key="1">
    <citation type="journal article" date="2013" name="PLoS ONE">
        <title>Poles Apart: Arctic and Antarctic Octadecabacter strains Share High Genome Plasticity and a New Type of Xanthorhodopsin.</title>
        <authorList>
            <person name="Vollmers J."/>
            <person name="Voget S."/>
            <person name="Dietrich S."/>
            <person name="Gollnow K."/>
            <person name="Smits M."/>
            <person name="Meyer K."/>
            <person name="Brinkhoff T."/>
            <person name="Simon M."/>
            <person name="Daniel R."/>
        </authorList>
    </citation>
    <scope>NUCLEOTIDE SEQUENCE [LARGE SCALE GENOMIC DNA]</scope>
    <source>
        <strain evidence="1 2">307</strain>
    </source>
</reference>
<evidence type="ECO:0000313" key="1">
    <source>
        <dbReference type="EMBL" id="AGI68507.1"/>
    </source>
</evidence>
<dbReference type="EMBL" id="CP003740">
    <property type="protein sequence ID" value="AGI68507.1"/>
    <property type="molecule type" value="Genomic_DNA"/>
</dbReference>
<protein>
    <submittedName>
        <fullName evidence="1">Uncharacterized protein</fullName>
    </submittedName>
</protein>
<dbReference type="AlphaFoldDB" id="M9R8G6"/>
<dbReference type="KEGG" id="oat:OAN307_c29570"/>
<evidence type="ECO:0000313" key="2">
    <source>
        <dbReference type="Proteomes" id="UP000005307"/>
    </source>
</evidence>
<dbReference type="STRING" id="391626.OAN307_c29570"/>
<gene>
    <name evidence="1" type="ORF">OAN307_c29570</name>
</gene>